<evidence type="ECO:0000256" key="1">
    <source>
        <dbReference type="SAM" id="SignalP"/>
    </source>
</evidence>
<dbReference type="AlphaFoldDB" id="A0AAE1C7L6"/>
<reference evidence="2" key="2">
    <citation type="submission" date="2023-06" db="EMBL/GenBank/DDBJ databases">
        <authorList>
            <consortium name="Lawrence Berkeley National Laboratory"/>
            <person name="Haridas S."/>
            <person name="Hensen N."/>
            <person name="Bonometti L."/>
            <person name="Westerberg I."/>
            <person name="Brannstrom I.O."/>
            <person name="Guillou S."/>
            <person name="Cros-Aarteil S."/>
            <person name="Calhoun S."/>
            <person name="Kuo A."/>
            <person name="Mondo S."/>
            <person name="Pangilinan J."/>
            <person name="Riley R."/>
            <person name="Labutti K."/>
            <person name="Andreopoulos B."/>
            <person name="Lipzen A."/>
            <person name="Chen C."/>
            <person name="Yanf M."/>
            <person name="Daum C."/>
            <person name="Ng V."/>
            <person name="Clum A."/>
            <person name="Steindorff A."/>
            <person name="Ohm R."/>
            <person name="Martin F."/>
            <person name="Silar P."/>
            <person name="Natvig D."/>
            <person name="Lalanne C."/>
            <person name="Gautier V."/>
            <person name="Ament-Velasquez S.L."/>
            <person name="Kruys A."/>
            <person name="Hutchinson M.I."/>
            <person name="Powell A.J."/>
            <person name="Barry K."/>
            <person name="Miller A.N."/>
            <person name="Grigoriev I.V."/>
            <person name="Debuchy R."/>
            <person name="Gladieux P."/>
            <person name="Thoren M.H."/>
            <person name="Johannesson H."/>
        </authorList>
    </citation>
    <scope>NUCLEOTIDE SEQUENCE</scope>
    <source>
        <strain evidence="2">CBS 314.62</strain>
    </source>
</reference>
<name>A0AAE1C7L6_9PEZI</name>
<organism evidence="2 3">
    <name type="scientific">Podospora appendiculata</name>
    <dbReference type="NCBI Taxonomy" id="314037"/>
    <lineage>
        <taxon>Eukaryota</taxon>
        <taxon>Fungi</taxon>
        <taxon>Dikarya</taxon>
        <taxon>Ascomycota</taxon>
        <taxon>Pezizomycotina</taxon>
        <taxon>Sordariomycetes</taxon>
        <taxon>Sordariomycetidae</taxon>
        <taxon>Sordariales</taxon>
        <taxon>Podosporaceae</taxon>
        <taxon>Podospora</taxon>
    </lineage>
</organism>
<protein>
    <submittedName>
        <fullName evidence="2">Uncharacterized protein</fullName>
    </submittedName>
</protein>
<sequence length="185" mass="19258">MKLSIALLASVAAAAPARNMMLNWAHAMNLTGTNSEPAAHLSARSTNMMMPAAHTVNMPAMYAAWGSEATMHAARAFNFTHIGTVKAHAVDGAMLNTTTASTMNINTLNSTSSLTRATAEDSEATAVTPSTTESDSAASAAAADALVAQIKAKLNMLNETEVVWHVVDMVLEEVVSAAVESRAVN</sequence>
<feature type="chain" id="PRO_5042137982" evidence="1">
    <location>
        <begin position="18"/>
        <end position="185"/>
    </location>
</feature>
<accession>A0AAE1C7L6</accession>
<evidence type="ECO:0000313" key="3">
    <source>
        <dbReference type="Proteomes" id="UP001270362"/>
    </source>
</evidence>
<feature type="signal peptide" evidence="1">
    <location>
        <begin position="1"/>
        <end position="17"/>
    </location>
</feature>
<gene>
    <name evidence="2" type="ORF">B0T22DRAFT_299643</name>
</gene>
<evidence type="ECO:0000313" key="2">
    <source>
        <dbReference type="EMBL" id="KAK3681641.1"/>
    </source>
</evidence>
<dbReference type="EMBL" id="JAULSO010000006">
    <property type="protein sequence ID" value="KAK3681641.1"/>
    <property type="molecule type" value="Genomic_DNA"/>
</dbReference>
<dbReference type="Proteomes" id="UP001270362">
    <property type="component" value="Unassembled WGS sequence"/>
</dbReference>
<proteinExistence type="predicted"/>
<comment type="caution">
    <text evidence="2">The sequence shown here is derived from an EMBL/GenBank/DDBJ whole genome shotgun (WGS) entry which is preliminary data.</text>
</comment>
<keyword evidence="3" id="KW-1185">Reference proteome</keyword>
<reference evidence="2" key="1">
    <citation type="journal article" date="2023" name="Mol. Phylogenet. Evol.">
        <title>Genome-scale phylogeny and comparative genomics of the fungal order Sordariales.</title>
        <authorList>
            <person name="Hensen N."/>
            <person name="Bonometti L."/>
            <person name="Westerberg I."/>
            <person name="Brannstrom I.O."/>
            <person name="Guillou S."/>
            <person name="Cros-Aarteil S."/>
            <person name="Calhoun S."/>
            <person name="Haridas S."/>
            <person name="Kuo A."/>
            <person name="Mondo S."/>
            <person name="Pangilinan J."/>
            <person name="Riley R."/>
            <person name="LaButti K."/>
            <person name="Andreopoulos B."/>
            <person name="Lipzen A."/>
            <person name="Chen C."/>
            <person name="Yan M."/>
            <person name="Daum C."/>
            <person name="Ng V."/>
            <person name="Clum A."/>
            <person name="Steindorff A."/>
            <person name="Ohm R.A."/>
            <person name="Martin F."/>
            <person name="Silar P."/>
            <person name="Natvig D.O."/>
            <person name="Lalanne C."/>
            <person name="Gautier V."/>
            <person name="Ament-Velasquez S.L."/>
            <person name="Kruys A."/>
            <person name="Hutchinson M.I."/>
            <person name="Powell A.J."/>
            <person name="Barry K."/>
            <person name="Miller A.N."/>
            <person name="Grigoriev I.V."/>
            <person name="Debuchy R."/>
            <person name="Gladieux P."/>
            <person name="Hiltunen Thoren M."/>
            <person name="Johannesson H."/>
        </authorList>
    </citation>
    <scope>NUCLEOTIDE SEQUENCE</scope>
    <source>
        <strain evidence="2">CBS 314.62</strain>
    </source>
</reference>
<keyword evidence="1" id="KW-0732">Signal</keyword>